<evidence type="ECO:0000259" key="2">
    <source>
        <dbReference type="PROSITE" id="PS51886"/>
    </source>
</evidence>
<evidence type="ECO:0000313" key="4">
    <source>
        <dbReference type="Proteomes" id="UP001149090"/>
    </source>
</evidence>
<proteinExistence type="predicted"/>
<gene>
    <name evidence="3" type="ORF">M0811_02412</name>
</gene>
<accession>A0A9Q0L9X3</accession>
<protein>
    <recommendedName>
        <fullName evidence="2">TLDc domain-containing protein</fullName>
    </recommendedName>
</protein>
<organism evidence="3 4">
    <name type="scientific">Anaeramoeba ignava</name>
    <name type="common">Anaerobic marine amoeba</name>
    <dbReference type="NCBI Taxonomy" id="1746090"/>
    <lineage>
        <taxon>Eukaryota</taxon>
        <taxon>Metamonada</taxon>
        <taxon>Anaeramoebidae</taxon>
        <taxon>Anaeramoeba</taxon>
    </lineage>
</organism>
<evidence type="ECO:0000256" key="1">
    <source>
        <dbReference type="SAM" id="MobiDB-lite"/>
    </source>
</evidence>
<dbReference type="EMBL" id="JAPDFW010000114">
    <property type="protein sequence ID" value="KAJ5068479.1"/>
    <property type="molecule type" value="Genomic_DNA"/>
</dbReference>
<reference evidence="3" key="1">
    <citation type="submission" date="2022-10" db="EMBL/GenBank/DDBJ databases">
        <title>Novel sulphate-reducing endosymbionts in the free-living metamonad Anaeramoeba.</title>
        <authorList>
            <person name="Jerlstrom-Hultqvist J."/>
            <person name="Cepicka I."/>
            <person name="Gallot-Lavallee L."/>
            <person name="Salas-Leiva D."/>
            <person name="Curtis B.A."/>
            <person name="Zahonova K."/>
            <person name="Pipaliya S."/>
            <person name="Dacks J."/>
            <person name="Roger A.J."/>
        </authorList>
    </citation>
    <scope>NUCLEOTIDE SEQUENCE</scope>
    <source>
        <strain evidence="3">BMAN</strain>
    </source>
</reference>
<keyword evidence="4" id="KW-1185">Reference proteome</keyword>
<name>A0A9Q0L9X3_ANAIG</name>
<feature type="domain" description="TLDc" evidence="2">
    <location>
        <begin position="91"/>
        <end position="272"/>
    </location>
</feature>
<dbReference type="Proteomes" id="UP001149090">
    <property type="component" value="Unassembled WGS sequence"/>
</dbReference>
<dbReference type="InterPro" id="IPR006571">
    <property type="entry name" value="TLDc_dom"/>
</dbReference>
<evidence type="ECO:0000313" key="3">
    <source>
        <dbReference type="EMBL" id="KAJ5068479.1"/>
    </source>
</evidence>
<dbReference type="AlphaFoldDB" id="A0A9Q0L9X3"/>
<comment type="caution">
    <text evidence="3">The sequence shown here is derived from an EMBL/GenBank/DDBJ whole genome shotgun (WGS) entry which is preliminary data.</text>
</comment>
<dbReference type="OrthoDB" id="5961738at2759"/>
<sequence>MDNNNNNNQNENANQNENQNEMKNLEKKVDIQNKVIQDNQKEIEKKEKEIEDKNKDIEDLRKTIAEMKPVFEEFIKKMEIKEKFPQFSNSKIIKDIKYIKKLQEWINDNDFFYKMKKGFSAKRDGFDSKKWHEAVDGKIRTLVIIKTTDNFIFGGFTRVGWNSEFNNYRRDSQAFIFSLRNGKEHRTPQKFTIKEGEEKYAIYYNLVRGPWFGKGENNPDFYLMANLQPGFSNFGNSYNLPDGIEYGTDEARNYLAGFYCEWIVDELETYFI</sequence>
<dbReference type="PROSITE" id="PS51886">
    <property type="entry name" value="TLDC"/>
    <property type="match status" value="1"/>
</dbReference>
<dbReference type="Pfam" id="PF07534">
    <property type="entry name" value="TLD"/>
    <property type="match status" value="1"/>
</dbReference>
<feature type="region of interest" description="Disordered" evidence="1">
    <location>
        <begin position="1"/>
        <end position="31"/>
    </location>
</feature>
<feature type="compositionally biased region" description="Low complexity" evidence="1">
    <location>
        <begin position="1"/>
        <end position="21"/>
    </location>
</feature>